<accession>Q1IW33</accession>
<proteinExistence type="predicted"/>
<dbReference type="eggNOG" id="COG3580">
    <property type="taxonomic scope" value="Bacteria"/>
</dbReference>
<dbReference type="Proteomes" id="UP000002431">
    <property type="component" value="Chromosome"/>
</dbReference>
<dbReference type="EMBL" id="CP000359">
    <property type="protein sequence ID" value="ABF46551.1"/>
    <property type="molecule type" value="Genomic_DNA"/>
</dbReference>
<dbReference type="HOGENOM" id="CLU_972551_0_0_0"/>
<gene>
    <name evidence="1" type="ordered locus">Dgeo_2257</name>
</gene>
<name>Q1IW33_DEIGD</name>
<evidence type="ECO:0000313" key="2">
    <source>
        <dbReference type="Proteomes" id="UP000002431"/>
    </source>
</evidence>
<dbReference type="KEGG" id="dge:Dgeo_2257"/>
<protein>
    <submittedName>
        <fullName evidence="1">Uncharacterized protein</fullName>
    </submittedName>
</protein>
<dbReference type="STRING" id="319795.Dgeo_2257"/>
<reference evidence="1" key="1">
    <citation type="submission" date="2006-04" db="EMBL/GenBank/DDBJ databases">
        <title>Complete sequence of chromosome of Deinococcus geothermalis DSM 11300.</title>
        <authorList>
            <consortium name="US DOE Joint Genome Institute"/>
            <person name="Copeland A."/>
            <person name="Lucas S."/>
            <person name="Lapidus A."/>
            <person name="Barry K."/>
            <person name="Detter J.C."/>
            <person name="Glavina del Rio T."/>
            <person name="Hammon N."/>
            <person name="Israni S."/>
            <person name="Dalin E."/>
            <person name="Tice H."/>
            <person name="Pitluck S."/>
            <person name="Brettin T."/>
            <person name="Bruce D."/>
            <person name="Han C."/>
            <person name="Tapia R."/>
            <person name="Saunders E."/>
            <person name="Gilna P."/>
            <person name="Schmutz J."/>
            <person name="Larimer F."/>
            <person name="Land M."/>
            <person name="Hauser L."/>
            <person name="Kyrpides N."/>
            <person name="Kim E."/>
            <person name="Daly M.J."/>
            <person name="Fredrickson J.K."/>
            <person name="Makarova K.S."/>
            <person name="Gaidamakova E.K."/>
            <person name="Zhai M."/>
            <person name="Richardson P."/>
        </authorList>
    </citation>
    <scope>NUCLEOTIDE SEQUENCE</scope>
    <source>
        <strain evidence="1">DSM 11300</strain>
    </source>
</reference>
<organism evidence="1 2">
    <name type="scientific">Deinococcus geothermalis (strain DSM 11300 / CIP 105573 / AG-3a)</name>
    <dbReference type="NCBI Taxonomy" id="319795"/>
    <lineage>
        <taxon>Bacteria</taxon>
        <taxon>Thermotogati</taxon>
        <taxon>Deinococcota</taxon>
        <taxon>Deinococci</taxon>
        <taxon>Deinococcales</taxon>
        <taxon>Deinococcaceae</taxon>
        <taxon>Deinococcus</taxon>
    </lineage>
</organism>
<keyword evidence="2" id="KW-1185">Reference proteome</keyword>
<dbReference type="AlphaFoldDB" id="Q1IW33"/>
<evidence type="ECO:0000313" key="1">
    <source>
        <dbReference type="EMBL" id="ABF46551.1"/>
    </source>
</evidence>
<dbReference type="RefSeq" id="WP_011531372.1">
    <property type="nucleotide sequence ID" value="NC_008025.1"/>
</dbReference>
<sequence length="301" mass="31564">MKVGLLDSLGARHGRYWAAFLKELGVELAQPALPAAEALALGRSSLPGEPVQVQLALGRVLELGRVDAVLLPQTPAVSNDAWGEALADLLPRRISGLPPLIAVPDGGEAMVAAAAELGQRLTRNPARVRLALERVKPLAAEKREEMPSLSRGSRVTVAVIGPRALLADADLSGGLRAALDELGLYGVFSPELPASQVAARGERLDNAARAPAGEKELFGALKLLDGKSAVRGVLFAAPARDMAHRAALERLAAMTHKPTLVIDVDAGQTEWPELGAFRDRVTLGAASRPAQNGVAVNEEDT</sequence>